<dbReference type="PANTHER" id="PTHR44757">
    <property type="entry name" value="DIGUANYLATE CYCLASE DGCP"/>
    <property type="match status" value="1"/>
</dbReference>
<dbReference type="SMART" id="SM00267">
    <property type="entry name" value="GGDEF"/>
    <property type="match status" value="1"/>
</dbReference>
<dbReference type="InterPro" id="IPR035919">
    <property type="entry name" value="EAL_sf"/>
</dbReference>
<keyword evidence="1" id="KW-0175">Coiled coil</keyword>
<dbReference type="Gene3D" id="3.30.450.20">
    <property type="entry name" value="PAS domain"/>
    <property type="match status" value="1"/>
</dbReference>
<evidence type="ECO:0000313" key="5">
    <source>
        <dbReference type="Proteomes" id="UP000594800"/>
    </source>
</evidence>
<dbReference type="Pfam" id="PF00563">
    <property type="entry name" value="EAL"/>
    <property type="match status" value="1"/>
</dbReference>
<feature type="coiled-coil region" evidence="1">
    <location>
        <begin position="118"/>
        <end position="148"/>
    </location>
</feature>
<dbReference type="NCBIfam" id="TIGR00254">
    <property type="entry name" value="GGDEF"/>
    <property type="match status" value="1"/>
</dbReference>
<protein>
    <submittedName>
        <fullName evidence="4">EAL domain-containing protein</fullName>
    </submittedName>
</protein>
<dbReference type="FunFam" id="3.30.70.270:FF:000001">
    <property type="entry name" value="Diguanylate cyclase domain protein"/>
    <property type="match status" value="1"/>
</dbReference>
<name>A0A7S9LR89_9RHOB</name>
<dbReference type="EMBL" id="CP064942">
    <property type="protein sequence ID" value="QPH53836.1"/>
    <property type="molecule type" value="Genomic_DNA"/>
</dbReference>
<dbReference type="InterPro" id="IPR029787">
    <property type="entry name" value="Nucleotide_cyclase"/>
</dbReference>
<dbReference type="SUPFAM" id="SSF55073">
    <property type="entry name" value="Nucleotide cyclase"/>
    <property type="match status" value="1"/>
</dbReference>
<dbReference type="CDD" id="cd01949">
    <property type="entry name" value="GGDEF"/>
    <property type="match status" value="1"/>
</dbReference>
<gene>
    <name evidence="4" type="ORF">I0K15_18990</name>
</gene>
<dbReference type="SMART" id="SM00052">
    <property type="entry name" value="EAL"/>
    <property type="match status" value="1"/>
</dbReference>
<dbReference type="Pfam" id="PF00990">
    <property type="entry name" value="GGDEF"/>
    <property type="match status" value="1"/>
</dbReference>
<dbReference type="InterPro" id="IPR000160">
    <property type="entry name" value="GGDEF_dom"/>
</dbReference>
<dbReference type="Gene3D" id="3.20.20.450">
    <property type="entry name" value="EAL domain"/>
    <property type="match status" value="1"/>
</dbReference>
<evidence type="ECO:0000313" key="4">
    <source>
        <dbReference type="EMBL" id="QPH53836.1"/>
    </source>
</evidence>
<organism evidence="4 5">
    <name type="scientific">Pontivivens ytuae</name>
    <dbReference type="NCBI Taxonomy" id="2789856"/>
    <lineage>
        <taxon>Bacteria</taxon>
        <taxon>Pseudomonadati</taxon>
        <taxon>Pseudomonadota</taxon>
        <taxon>Alphaproteobacteria</taxon>
        <taxon>Rhodobacterales</taxon>
        <taxon>Paracoccaceae</taxon>
        <taxon>Pontivivens</taxon>
    </lineage>
</organism>
<dbReference type="InterPro" id="IPR001633">
    <property type="entry name" value="EAL_dom"/>
</dbReference>
<dbReference type="SUPFAM" id="SSF55785">
    <property type="entry name" value="PYP-like sensor domain (PAS domain)"/>
    <property type="match status" value="1"/>
</dbReference>
<dbReference type="AlphaFoldDB" id="A0A7S9LR89"/>
<dbReference type="InterPro" id="IPR052155">
    <property type="entry name" value="Biofilm_reg_signaling"/>
</dbReference>
<evidence type="ECO:0000259" key="2">
    <source>
        <dbReference type="PROSITE" id="PS50883"/>
    </source>
</evidence>
<dbReference type="CDD" id="cd01948">
    <property type="entry name" value="EAL"/>
    <property type="match status" value="1"/>
</dbReference>
<dbReference type="InterPro" id="IPR013656">
    <property type="entry name" value="PAS_4"/>
</dbReference>
<dbReference type="PANTHER" id="PTHR44757:SF2">
    <property type="entry name" value="BIOFILM ARCHITECTURE MAINTENANCE PROTEIN MBAA"/>
    <property type="match status" value="1"/>
</dbReference>
<dbReference type="PROSITE" id="PS50883">
    <property type="entry name" value="EAL"/>
    <property type="match status" value="1"/>
</dbReference>
<dbReference type="PROSITE" id="PS50887">
    <property type="entry name" value="GGDEF"/>
    <property type="match status" value="1"/>
</dbReference>
<reference evidence="4 5" key="1">
    <citation type="submission" date="2020-11" db="EMBL/GenBank/DDBJ databases">
        <title>Description of Pontivivens ytuae sp. nov. isolated from deep sea sediment of Mariana Trench.</title>
        <authorList>
            <person name="Wang Z."/>
            <person name="Sun Q.-L."/>
            <person name="Xu X.-D."/>
            <person name="Tang Y.-Z."/>
            <person name="Zhang J."/>
        </authorList>
    </citation>
    <scope>NUCLEOTIDE SEQUENCE [LARGE SCALE GENOMIC DNA]</scope>
    <source>
        <strain evidence="4 5">MT2928</strain>
    </source>
</reference>
<dbReference type="InterPro" id="IPR043128">
    <property type="entry name" value="Rev_trsase/Diguanyl_cyclase"/>
</dbReference>
<keyword evidence="5" id="KW-1185">Reference proteome</keyword>
<feature type="domain" description="GGDEF" evidence="3">
    <location>
        <begin position="179"/>
        <end position="311"/>
    </location>
</feature>
<dbReference type="GO" id="GO:0003824">
    <property type="term" value="F:catalytic activity"/>
    <property type="evidence" value="ECO:0007669"/>
    <property type="project" value="UniProtKB-ARBA"/>
</dbReference>
<dbReference type="Pfam" id="PF08448">
    <property type="entry name" value="PAS_4"/>
    <property type="match status" value="1"/>
</dbReference>
<dbReference type="RefSeq" id="WP_196103045.1">
    <property type="nucleotide sequence ID" value="NZ_CP064942.1"/>
</dbReference>
<dbReference type="SUPFAM" id="SSF141868">
    <property type="entry name" value="EAL domain-like"/>
    <property type="match status" value="1"/>
</dbReference>
<accession>A0A7S9LR89</accession>
<dbReference type="Gene3D" id="3.30.70.270">
    <property type="match status" value="1"/>
</dbReference>
<sequence>MHYEMDPAMLEAFAEAVELSHSPIFVKTLDEVYLFANRAFRRYVDKNDIVGRTGEEVFDAASARKFAAEDDRCVSEGRVTGHRYGEDGRRWIVEKVCVTLPDGSPGIVGLVFEITSYHDEQQSALAELRRLKSEAEAKALLLEEAKEKIEYVSLHDAHTGLANRRYLDKRLKEAEREGERIAVLHIDLDRFKQINDTYGHFAGDHVLRQVATTMTQVSRLGDFVSRVGGDEFAILCPHDGDDAPILDLAERLVERLSHPIRYKGLECRIGASVGVAMPSDDAAPDQLLVNADMALYRAKTEGRGRVELFSAGMNDDMREDLRLAEDVRRGLEENEFCPFYEPQIDARTLELCGVEALARWRHPEDGLLLPSRFIAVAERHDRIADIDAVILSRAIQEIRGLRADGHNIPHLSVNVSGQRLADGRLLDSLRGLKLEPGELSFELVETILFDEIDESWKWQIDSLREMGIGIEVDDFGTGYASIISLLRVSPDRMKIDRQFVAGVVESEHARKVISAIIDIARSLEIAVVAEGVETMEQVSVLRAMGVDALQGWFFSKPMDLEELAAYAQLPAHARLAKSSPDAARDAG</sequence>
<dbReference type="KEGG" id="poz:I0K15_18990"/>
<dbReference type="InterPro" id="IPR035965">
    <property type="entry name" value="PAS-like_dom_sf"/>
</dbReference>
<evidence type="ECO:0000259" key="3">
    <source>
        <dbReference type="PROSITE" id="PS50887"/>
    </source>
</evidence>
<feature type="domain" description="EAL" evidence="2">
    <location>
        <begin position="320"/>
        <end position="571"/>
    </location>
</feature>
<evidence type="ECO:0000256" key="1">
    <source>
        <dbReference type="SAM" id="Coils"/>
    </source>
</evidence>
<dbReference type="Proteomes" id="UP000594800">
    <property type="component" value="Chromosome"/>
</dbReference>
<proteinExistence type="predicted"/>